<evidence type="ECO:0000259" key="4">
    <source>
        <dbReference type="PROSITE" id="PS51767"/>
    </source>
</evidence>
<dbReference type="SUPFAM" id="SSF50630">
    <property type="entry name" value="Acid proteases"/>
    <property type="match status" value="1"/>
</dbReference>
<dbReference type="PRINTS" id="PR00792">
    <property type="entry name" value="PEPSIN"/>
</dbReference>
<dbReference type="InterPro" id="IPR001461">
    <property type="entry name" value="Aspartic_peptidase_A1"/>
</dbReference>
<keyword evidence="5" id="KW-0645">Protease</keyword>
<protein>
    <submittedName>
        <fullName evidence="5">Acid protease</fullName>
    </submittedName>
</protein>
<dbReference type="AlphaFoldDB" id="A0AAW0A6R5"/>
<evidence type="ECO:0000313" key="5">
    <source>
        <dbReference type="EMBL" id="KAK7001533.1"/>
    </source>
</evidence>
<comment type="similarity">
    <text evidence="1">Belongs to the peptidase A1 family.</text>
</comment>
<evidence type="ECO:0000256" key="1">
    <source>
        <dbReference type="ARBA" id="ARBA00007447"/>
    </source>
</evidence>
<feature type="transmembrane region" description="Helical" evidence="3">
    <location>
        <begin position="80"/>
        <end position="99"/>
    </location>
</feature>
<name>A0AAW0A6R5_9AGAR</name>
<organism evidence="5 6">
    <name type="scientific">Favolaschia claudopus</name>
    <dbReference type="NCBI Taxonomy" id="2862362"/>
    <lineage>
        <taxon>Eukaryota</taxon>
        <taxon>Fungi</taxon>
        <taxon>Dikarya</taxon>
        <taxon>Basidiomycota</taxon>
        <taxon>Agaricomycotina</taxon>
        <taxon>Agaricomycetes</taxon>
        <taxon>Agaricomycetidae</taxon>
        <taxon>Agaricales</taxon>
        <taxon>Marasmiineae</taxon>
        <taxon>Mycenaceae</taxon>
        <taxon>Favolaschia</taxon>
    </lineage>
</organism>
<sequence>MILKSSSAVNTSTPSTLSLLVGDVRGFLFNETIRLGNYSISSQTFLVGTTIPGIALSGGLSGILGLAFPGLSDWGDITPFWQAILSTNAIATPEMGFWLSRSMGTDNMKTEEPGGAFTFGGVNASLYSGEIEFLDLTGPLSSLWSLDVAAISVQGQAIDITNSTKLAAFDVGSMSIGGPPEDVKAIWAAVPGSSAAASPSGYYQFPCDTELNVTVSFGGRIWRISPSDLNLETISGTQNLCLGGIYALGNLDTSKPYWYFGISFLRNVYTVFRQSPPSVGFAELSTIIAGGSPNISIADSKPTTSSTSSSDNTNRSSQSSQSSASSKRKIILGSLGGLSFVGILILLRILFLRQQKLNARTEALKAIITPLSLGDAPPASSVLPFVVKGPSSMYAKPTSPTLRSKRDRMLMHNYENRQTLNLGVGLNLDTKSRARRAVSVSAPTRMSDPVLLELQNFREEMRRFVSSSQNHGGEEATVAPPSYEEHSG</sequence>
<dbReference type="PANTHER" id="PTHR47966:SF51">
    <property type="entry name" value="BETA-SITE APP-CLEAVING ENZYME, ISOFORM A-RELATED"/>
    <property type="match status" value="1"/>
</dbReference>
<dbReference type="CDD" id="cd05471">
    <property type="entry name" value="pepsin_like"/>
    <property type="match status" value="1"/>
</dbReference>
<keyword evidence="3" id="KW-0812">Transmembrane</keyword>
<dbReference type="PROSITE" id="PS51767">
    <property type="entry name" value="PEPTIDASE_A1"/>
    <property type="match status" value="1"/>
</dbReference>
<proteinExistence type="inferred from homology"/>
<dbReference type="InterPro" id="IPR033121">
    <property type="entry name" value="PEPTIDASE_A1"/>
</dbReference>
<feature type="region of interest" description="Disordered" evidence="2">
    <location>
        <begin position="464"/>
        <end position="488"/>
    </location>
</feature>
<dbReference type="GO" id="GO:0006508">
    <property type="term" value="P:proteolysis"/>
    <property type="evidence" value="ECO:0007669"/>
    <property type="project" value="UniProtKB-KW"/>
</dbReference>
<dbReference type="PANTHER" id="PTHR47966">
    <property type="entry name" value="BETA-SITE APP-CLEAVING ENZYME, ISOFORM A-RELATED"/>
    <property type="match status" value="1"/>
</dbReference>
<feature type="transmembrane region" description="Helical" evidence="3">
    <location>
        <begin position="44"/>
        <end position="68"/>
    </location>
</feature>
<evidence type="ECO:0000313" key="6">
    <source>
        <dbReference type="Proteomes" id="UP001362999"/>
    </source>
</evidence>
<keyword evidence="3" id="KW-1133">Transmembrane helix</keyword>
<dbReference type="Proteomes" id="UP001362999">
    <property type="component" value="Unassembled WGS sequence"/>
</dbReference>
<keyword evidence="6" id="KW-1185">Reference proteome</keyword>
<accession>A0AAW0A6R5</accession>
<keyword evidence="5" id="KW-0378">Hydrolase</keyword>
<dbReference type="InterPro" id="IPR021109">
    <property type="entry name" value="Peptidase_aspartic_dom_sf"/>
</dbReference>
<reference evidence="5 6" key="1">
    <citation type="journal article" date="2024" name="J Genomics">
        <title>Draft genome sequencing and assembly of Favolaschia claudopus CIRM-BRFM 2984 isolated from oak limbs.</title>
        <authorList>
            <person name="Navarro D."/>
            <person name="Drula E."/>
            <person name="Chaduli D."/>
            <person name="Cazenave R."/>
            <person name="Ahrendt S."/>
            <person name="Wang J."/>
            <person name="Lipzen A."/>
            <person name="Daum C."/>
            <person name="Barry K."/>
            <person name="Grigoriev I.V."/>
            <person name="Favel A."/>
            <person name="Rosso M.N."/>
            <person name="Martin F."/>
        </authorList>
    </citation>
    <scope>NUCLEOTIDE SEQUENCE [LARGE SCALE GENOMIC DNA]</scope>
    <source>
        <strain evidence="5 6">CIRM-BRFM 2984</strain>
    </source>
</reference>
<dbReference type="Pfam" id="PF00026">
    <property type="entry name" value="Asp"/>
    <property type="match status" value="1"/>
</dbReference>
<feature type="domain" description="Peptidase A1" evidence="4">
    <location>
        <begin position="1"/>
        <end position="282"/>
    </location>
</feature>
<feature type="transmembrane region" description="Helical" evidence="3">
    <location>
        <begin position="330"/>
        <end position="351"/>
    </location>
</feature>
<evidence type="ECO:0000256" key="3">
    <source>
        <dbReference type="SAM" id="Phobius"/>
    </source>
</evidence>
<dbReference type="GO" id="GO:0004190">
    <property type="term" value="F:aspartic-type endopeptidase activity"/>
    <property type="evidence" value="ECO:0007669"/>
    <property type="project" value="InterPro"/>
</dbReference>
<dbReference type="InterPro" id="IPR034164">
    <property type="entry name" value="Pepsin-like_dom"/>
</dbReference>
<dbReference type="EMBL" id="JAWWNJ010000083">
    <property type="protein sequence ID" value="KAK7001533.1"/>
    <property type="molecule type" value="Genomic_DNA"/>
</dbReference>
<dbReference type="Gene3D" id="2.40.70.10">
    <property type="entry name" value="Acid Proteases"/>
    <property type="match status" value="2"/>
</dbReference>
<evidence type="ECO:0000256" key="2">
    <source>
        <dbReference type="SAM" id="MobiDB-lite"/>
    </source>
</evidence>
<keyword evidence="3" id="KW-0472">Membrane</keyword>
<gene>
    <name evidence="5" type="ORF">R3P38DRAFT_3284369</name>
</gene>
<comment type="caution">
    <text evidence="5">The sequence shown here is derived from an EMBL/GenBank/DDBJ whole genome shotgun (WGS) entry which is preliminary data.</text>
</comment>
<feature type="region of interest" description="Disordered" evidence="2">
    <location>
        <begin position="298"/>
        <end position="323"/>
    </location>
</feature>